<evidence type="ECO:0000256" key="5">
    <source>
        <dbReference type="ARBA" id="ARBA00022617"/>
    </source>
</evidence>
<feature type="transmembrane region" description="Helical" evidence="13">
    <location>
        <begin position="12"/>
        <end position="35"/>
    </location>
</feature>
<evidence type="ECO:0000256" key="4">
    <source>
        <dbReference type="ARBA" id="ARBA00022475"/>
    </source>
</evidence>
<protein>
    <submittedName>
        <fullName evidence="15">Cytochrome B</fullName>
    </submittedName>
</protein>
<evidence type="ECO:0000259" key="14">
    <source>
        <dbReference type="Pfam" id="PF01292"/>
    </source>
</evidence>
<evidence type="ECO:0000256" key="2">
    <source>
        <dbReference type="ARBA" id="ARBA00004651"/>
    </source>
</evidence>
<keyword evidence="5" id="KW-0349">Heme</keyword>
<evidence type="ECO:0000313" key="15">
    <source>
        <dbReference type="EMBL" id="OWP48519.1"/>
    </source>
</evidence>
<keyword evidence="3" id="KW-0813">Transport</keyword>
<dbReference type="InterPro" id="IPR052168">
    <property type="entry name" value="Cytochrome_b561_oxidase"/>
</dbReference>
<keyword evidence="8" id="KW-0249">Electron transport</keyword>
<dbReference type="STRING" id="46680.GCA_000807755_06726"/>
<evidence type="ECO:0000256" key="12">
    <source>
        <dbReference type="ARBA" id="ARBA00037975"/>
    </source>
</evidence>
<sequence length="188" mass="20567">MSAPVDSFHPLLRLLHGLMAVLVIAMLFIGVAMVASVDGSQPQLVAWHKQLGLALLVLLLVRLLVRALTTRPALPASVTPWQRRMAGAVHFALYGLLLGQILLGWAMQGAADYPLRLASWRIPALVDADPDLYGILRCAHGWMAYGLFALILVHAAAALVHGLLRRDGVWSSMWRFRQGEEEPGNPGR</sequence>
<dbReference type="SUPFAM" id="SSF81342">
    <property type="entry name" value="Transmembrane di-heme cytochromes"/>
    <property type="match status" value="1"/>
</dbReference>
<keyword evidence="6 13" id="KW-0812">Transmembrane</keyword>
<keyword evidence="10" id="KW-0408">Iron</keyword>
<dbReference type="PANTHER" id="PTHR30529:SF6">
    <property type="entry name" value="BLL0291 PROTEIN"/>
    <property type="match status" value="1"/>
</dbReference>
<feature type="transmembrane region" description="Helical" evidence="13">
    <location>
        <begin position="142"/>
        <end position="164"/>
    </location>
</feature>
<dbReference type="GO" id="GO:0022904">
    <property type="term" value="P:respiratory electron transport chain"/>
    <property type="evidence" value="ECO:0007669"/>
    <property type="project" value="InterPro"/>
</dbReference>
<feature type="transmembrane region" description="Helical" evidence="13">
    <location>
        <begin position="86"/>
        <end position="107"/>
    </location>
</feature>
<name>A0A246F5Q3_PSENT</name>
<dbReference type="InterPro" id="IPR016174">
    <property type="entry name" value="Di-haem_cyt_TM"/>
</dbReference>
<evidence type="ECO:0000256" key="6">
    <source>
        <dbReference type="ARBA" id="ARBA00022692"/>
    </source>
</evidence>
<gene>
    <name evidence="15" type="ORF">CEG18_24340</name>
</gene>
<keyword evidence="11 13" id="KW-0472">Membrane</keyword>
<comment type="cofactor">
    <cofactor evidence="1">
        <name>heme b</name>
        <dbReference type="ChEBI" id="CHEBI:60344"/>
    </cofactor>
</comment>
<evidence type="ECO:0000256" key="1">
    <source>
        <dbReference type="ARBA" id="ARBA00001970"/>
    </source>
</evidence>
<keyword evidence="9 13" id="KW-1133">Transmembrane helix</keyword>
<evidence type="ECO:0000256" key="10">
    <source>
        <dbReference type="ARBA" id="ARBA00023004"/>
    </source>
</evidence>
<keyword evidence="4" id="KW-1003">Cell membrane</keyword>
<dbReference type="GO" id="GO:0005886">
    <property type="term" value="C:plasma membrane"/>
    <property type="evidence" value="ECO:0007669"/>
    <property type="project" value="UniProtKB-SubCell"/>
</dbReference>
<feature type="domain" description="Cytochrome b561 bacterial/Ni-hydrogenase" evidence="14">
    <location>
        <begin position="8"/>
        <end position="175"/>
    </location>
</feature>
<comment type="similarity">
    <text evidence="12">Belongs to the cytochrome b561 family.</text>
</comment>
<evidence type="ECO:0000256" key="9">
    <source>
        <dbReference type="ARBA" id="ARBA00022989"/>
    </source>
</evidence>
<dbReference type="Pfam" id="PF01292">
    <property type="entry name" value="Ni_hydr_CYTB"/>
    <property type="match status" value="1"/>
</dbReference>
<evidence type="ECO:0000313" key="16">
    <source>
        <dbReference type="Proteomes" id="UP000198145"/>
    </source>
</evidence>
<dbReference type="PANTHER" id="PTHR30529">
    <property type="entry name" value="CYTOCHROME B561"/>
    <property type="match status" value="1"/>
</dbReference>
<proteinExistence type="inferred from homology"/>
<dbReference type="GO" id="GO:0009055">
    <property type="term" value="F:electron transfer activity"/>
    <property type="evidence" value="ECO:0007669"/>
    <property type="project" value="InterPro"/>
</dbReference>
<comment type="caution">
    <text evidence="15">The sequence shown here is derived from an EMBL/GenBank/DDBJ whole genome shotgun (WGS) entry which is preliminary data.</text>
</comment>
<keyword evidence="7" id="KW-0479">Metal-binding</keyword>
<dbReference type="AlphaFoldDB" id="A0A246F5Q3"/>
<dbReference type="Proteomes" id="UP000198145">
    <property type="component" value="Unassembled WGS sequence"/>
</dbReference>
<feature type="transmembrane region" description="Helical" evidence="13">
    <location>
        <begin position="47"/>
        <end position="65"/>
    </location>
</feature>
<organism evidence="15 16">
    <name type="scientific">Pseudomonas nitroreducens</name>
    <dbReference type="NCBI Taxonomy" id="46680"/>
    <lineage>
        <taxon>Bacteria</taxon>
        <taxon>Pseudomonadati</taxon>
        <taxon>Pseudomonadota</taxon>
        <taxon>Gammaproteobacteria</taxon>
        <taxon>Pseudomonadales</taxon>
        <taxon>Pseudomonadaceae</taxon>
        <taxon>Pseudomonas</taxon>
    </lineage>
</organism>
<comment type="subcellular location">
    <subcellularLocation>
        <location evidence="2">Cell membrane</location>
        <topology evidence="2">Multi-pass membrane protein</topology>
    </subcellularLocation>
</comment>
<evidence type="ECO:0000256" key="3">
    <source>
        <dbReference type="ARBA" id="ARBA00022448"/>
    </source>
</evidence>
<dbReference type="RefSeq" id="WP_088421086.1">
    <property type="nucleotide sequence ID" value="NZ_NJBA01000009.1"/>
</dbReference>
<reference evidence="15 16" key="1">
    <citation type="submission" date="2017-06" db="EMBL/GenBank/DDBJ databases">
        <title>Draft genome of Pseudomonas nitroreducens DF05.</title>
        <authorList>
            <person name="Iyer R."/>
        </authorList>
    </citation>
    <scope>NUCLEOTIDE SEQUENCE [LARGE SCALE GENOMIC DNA]</scope>
    <source>
        <strain evidence="15 16">DF05</strain>
    </source>
</reference>
<accession>A0A246F5Q3</accession>
<dbReference type="InterPro" id="IPR011577">
    <property type="entry name" value="Cyt_b561_bac/Ni-Hgenase"/>
</dbReference>
<evidence type="ECO:0000256" key="7">
    <source>
        <dbReference type="ARBA" id="ARBA00022723"/>
    </source>
</evidence>
<evidence type="ECO:0000256" key="11">
    <source>
        <dbReference type="ARBA" id="ARBA00023136"/>
    </source>
</evidence>
<evidence type="ECO:0000256" key="8">
    <source>
        <dbReference type="ARBA" id="ARBA00022982"/>
    </source>
</evidence>
<dbReference type="Gene3D" id="1.20.950.20">
    <property type="entry name" value="Transmembrane di-heme cytochromes, Chain C"/>
    <property type="match status" value="1"/>
</dbReference>
<dbReference type="GO" id="GO:0020037">
    <property type="term" value="F:heme binding"/>
    <property type="evidence" value="ECO:0007669"/>
    <property type="project" value="TreeGrafter"/>
</dbReference>
<evidence type="ECO:0000256" key="13">
    <source>
        <dbReference type="SAM" id="Phobius"/>
    </source>
</evidence>
<dbReference type="eggNOG" id="COG3038">
    <property type="taxonomic scope" value="Bacteria"/>
</dbReference>
<dbReference type="GO" id="GO:0046872">
    <property type="term" value="F:metal ion binding"/>
    <property type="evidence" value="ECO:0007669"/>
    <property type="project" value="UniProtKB-KW"/>
</dbReference>
<dbReference type="EMBL" id="NJBA01000009">
    <property type="protein sequence ID" value="OWP48519.1"/>
    <property type="molecule type" value="Genomic_DNA"/>
</dbReference>